<dbReference type="SUPFAM" id="SSF52980">
    <property type="entry name" value="Restriction endonuclease-like"/>
    <property type="match status" value="1"/>
</dbReference>
<evidence type="ECO:0000313" key="4">
    <source>
        <dbReference type="Proteomes" id="UP001597264"/>
    </source>
</evidence>
<dbReference type="RefSeq" id="WP_230438477.1">
    <property type="nucleotide sequence ID" value="NZ_CP087715.1"/>
</dbReference>
<accession>A0ABW3U672</accession>
<dbReference type="Proteomes" id="UP001597264">
    <property type="component" value="Unassembled WGS sequence"/>
</dbReference>
<proteinExistence type="predicted"/>
<evidence type="ECO:0000256" key="1">
    <source>
        <dbReference type="SAM" id="MobiDB-lite"/>
    </source>
</evidence>
<name>A0ABW3U672_9GAMM</name>
<keyword evidence="4" id="KW-1185">Reference proteome</keyword>
<dbReference type="InterPro" id="IPR011604">
    <property type="entry name" value="PDDEXK-like_dom_sf"/>
</dbReference>
<dbReference type="EMBL" id="JBHTLR010000007">
    <property type="protein sequence ID" value="MFD1216378.1"/>
    <property type="molecule type" value="Genomic_DNA"/>
</dbReference>
<dbReference type="Pfam" id="PF09588">
    <property type="entry name" value="YqaJ"/>
    <property type="match status" value="1"/>
</dbReference>
<evidence type="ECO:0000259" key="2">
    <source>
        <dbReference type="Pfam" id="PF09588"/>
    </source>
</evidence>
<gene>
    <name evidence="3" type="ORF">ACFQ2X_07205</name>
</gene>
<dbReference type="InterPro" id="IPR011335">
    <property type="entry name" value="Restrct_endonuc-II-like"/>
</dbReference>
<dbReference type="Gene3D" id="3.90.320.10">
    <property type="match status" value="1"/>
</dbReference>
<dbReference type="PIRSF" id="PIRSF028503">
    <property type="entry name" value="UCP028503"/>
    <property type="match status" value="1"/>
</dbReference>
<evidence type="ECO:0000313" key="3">
    <source>
        <dbReference type="EMBL" id="MFD1216378.1"/>
    </source>
</evidence>
<sequence>MKILNLTQGTPEWHAARSNYFTASEAPAMMGESKYKSRSQLLKEKSTGVAEKVSESKQFLFDKGHAAEASIRPHIELELMDELFPATAVSDCETCLASFDGVTMDESTIWEHKLYSAGLADNVRAGNLEPHYYWQLEHQLLVSGAEKAIFTTSDGTPDACYSMEYVSVPERRAALIAGWQQFAQDLASYQPEAEQLEAVGQAPETLPALRIEVTGMVTASNLKQFHDHAVTVFKGINTELQTDQHFADAEKTVKWCKEVEQRLSAAKDHALSQTQSIDELFRAIDDISEQARGKRLELEKLVKARKTQIRDEIRMTAAESMTKHVDQINQSLGGDVRLPPIPTDFAGAMKNKRTISSLRDAVDTELARAKIEANQVADKIRLNLETLRNETAGFETLFADSQQLVLKESDDLKAVITARIADHKTAEERRQAASTQRENVEQARGAEARSHGAAPRAVPGRDPRPQQEPQFSEYQRGYIDGLKAFAHWKDGTQYVGTSGKTLKQAIQEFIEEPAASNF</sequence>
<feature type="domain" description="YqaJ viral recombinase" evidence="2">
    <location>
        <begin position="12"/>
        <end position="146"/>
    </location>
</feature>
<comment type="caution">
    <text evidence="3">The sequence shown here is derived from an EMBL/GenBank/DDBJ whole genome shotgun (WGS) entry which is preliminary data.</text>
</comment>
<protein>
    <submittedName>
        <fullName evidence="3">YqaJ viral recombinase family protein</fullName>
    </submittedName>
</protein>
<dbReference type="InterPro" id="IPR019080">
    <property type="entry name" value="YqaJ_viral_recombinase"/>
</dbReference>
<dbReference type="InterPro" id="IPR016889">
    <property type="entry name" value="UCP028503"/>
</dbReference>
<feature type="region of interest" description="Disordered" evidence="1">
    <location>
        <begin position="426"/>
        <end position="470"/>
    </location>
</feature>
<organism evidence="3 4">
    <name type="scientific">Microbulbifer celer</name>
    <dbReference type="NCBI Taxonomy" id="435905"/>
    <lineage>
        <taxon>Bacteria</taxon>
        <taxon>Pseudomonadati</taxon>
        <taxon>Pseudomonadota</taxon>
        <taxon>Gammaproteobacteria</taxon>
        <taxon>Cellvibrionales</taxon>
        <taxon>Microbulbiferaceae</taxon>
        <taxon>Microbulbifer</taxon>
    </lineage>
</organism>
<feature type="compositionally biased region" description="Basic and acidic residues" evidence="1">
    <location>
        <begin position="438"/>
        <end position="450"/>
    </location>
</feature>
<reference evidence="4" key="1">
    <citation type="journal article" date="2019" name="Int. J. Syst. Evol. Microbiol.">
        <title>The Global Catalogue of Microorganisms (GCM) 10K type strain sequencing project: providing services to taxonomists for standard genome sequencing and annotation.</title>
        <authorList>
            <consortium name="The Broad Institute Genomics Platform"/>
            <consortium name="The Broad Institute Genome Sequencing Center for Infectious Disease"/>
            <person name="Wu L."/>
            <person name="Ma J."/>
        </authorList>
    </citation>
    <scope>NUCLEOTIDE SEQUENCE [LARGE SCALE GENOMIC DNA]</scope>
    <source>
        <strain evidence="4">CCUG 54356</strain>
    </source>
</reference>